<dbReference type="InterPro" id="IPR011990">
    <property type="entry name" value="TPR-like_helical_dom_sf"/>
</dbReference>
<dbReference type="EMBL" id="PVNK01000129">
    <property type="protein sequence ID" value="PRQ02101.1"/>
    <property type="molecule type" value="Genomic_DNA"/>
</dbReference>
<sequence length="369" mass="40516">MAPSKRRDRRLEALTDRIEDRLVDAPIGLHQVGGPADPEALARAGLPDEAVALWSRWDGLELGNAEVRLLSLADQNEATVEAAEAGILREEDRVVGEIGLALLVIPADPWAEGGEVVMVEDDGERAPYASSVVRLALGLVAEMNVLYDEDGEYREGLFEEHGVLTARAERRLLRRRLDFDEDAPFPRFRLGQLLRRAGELPAARAELRKVLRCAPEFAWAHWELGRVGLELGDRVAGAEGEDARASARESFACAADKAGDPHLRALFLAWQAWASDGDERGRLAAEVLALDPRFVSAREAGLREAIEDEDGARARELLGLGLAIEPRHVGLLALKSTVEGLLLTQEAELEAEAVPEAPPKSRSRRRRKR</sequence>
<keyword evidence="3" id="KW-1185">Reference proteome</keyword>
<feature type="region of interest" description="Disordered" evidence="1">
    <location>
        <begin position="350"/>
        <end position="369"/>
    </location>
</feature>
<dbReference type="OrthoDB" id="5506975at2"/>
<evidence type="ECO:0000313" key="3">
    <source>
        <dbReference type="Proteomes" id="UP000237968"/>
    </source>
</evidence>
<dbReference type="AlphaFoldDB" id="A0A2S9YAR1"/>
<evidence type="ECO:0000256" key="1">
    <source>
        <dbReference type="SAM" id="MobiDB-lite"/>
    </source>
</evidence>
<dbReference type="RefSeq" id="WP_146155659.1">
    <property type="nucleotide sequence ID" value="NZ_PVNK01000129.1"/>
</dbReference>
<dbReference type="Gene3D" id="1.25.40.10">
    <property type="entry name" value="Tetratricopeptide repeat domain"/>
    <property type="match status" value="1"/>
</dbReference>
<dbReference type="SUPFAM" id="SSF48452">
    <property type="entry name" value="TPR-like"/>
    <property type="match status" value="1"/>
</dbReference>
<reference evidence="2 3" key="1">
    <citation type="submission" date="2018-03" db="EMBL/GenBank/DDBJ databases">
        <title>Draft Genome Sequences of the Obligatory Marine Myxobacteria Enhygromyxa salina SWB005.</title>
        <authorList>
            <person name="Poehlein A."/>
            <person name="Moghaddam J.A."/>
            <person name="Harms H."/>
            <person name="Alanjari M."/>
            <person name="Koenig G.M."/>
            <person name="Daniel R."/>
            <person name="Schaeberle T.F."/>
        </authorList>
    </citation>
    <scope>NUCLEOTIDE SEQUENCE [LARGE SCALE GENOMIC DNA]</scope>
    <source>
        <strain evidence="2 3">SWB005</strain>
    </source>
</reference>
<name>A0A2S9YAR1_9BACT</name>
<dbReference type="Proteomes" id="UP000237968">
    <property type="component" value="Unassembled WGS sequence"/>
</dbReference>
<proteinExistence type="predicted"/>
<organism evidence="2 3">
    <name type="scientific">Enhygromyxa salina</name>
    <dbReference type="NCBI Taxonomy" id="215803"/>
    <lineage>
        <taxon>Bacteria</taxon>
        <taxon>Pseudomonadati</taxon>
        <taxon>Myxococcota</taxon>
        <taxon>Polyangia</taxon>
        <taxon>Nannocystales</taxon>
        <taxon>Nannocystaceae</taxon>
        <taxon>Enhygromyxa</taxon>
    </lineage>
</organism>
<evidence type="ECO:0008006" key="4">
    <source>
        <dbReference type="Google" id="ProtNLM"/>
    </source>
</evidence>
<protein>
    <recommendedName>
        <fullName evidence="4">Tetratricopeptide repeat protein</fullName>
    </recommendedName>
</protein>
<evidence type="ECO:0000313" key="2">
    <source>
        <dbReference type="EMBL" id="PRQ02101.1"/>
    </source>
</evidence>
<comment type="caution">
    <text evidence="2">The sequence shown here is derived from an EMBL/GenBank/DDBJ whole genome shotgun (WGS) entry which is preliminary data.</text>
</comment>
<gene>
    <name evidence="2" type="ORF">ENSA5_26540</name>
</gene>
<accession>A0A2S9YAR1</accession>